<reference evidence="2 3" key="1">
    <citation type="submission" date="2023-09" db="EMBL/GenBank/DDBJ databases">
        <authorList>
            <person name="Rey-Velasco X."/>
        </authorList>
    </citation>
    <scope>NUCLEOTIDE SEQUENCE [LARGE SCALE GENOMIC DNA]</scope>
    <source>
        <strain evidence="2 3">F394</strain>
    </source>
</reference>
<sequence>MPEVGPLTTWYANVVPLPYPGRSLVLFTAADTMLSVVASGRSLRTTIPVFQRRVPILLLRLGLPGAWIQARADNLADVYIARAGAQTLDRTVLGTMTDASYQIWAEAEAVGTFDELDLDRVEDRLAQVPLGALRSERSSLGSPADAVAELARA</sequence>
<dbReference type="Pfam" id="PF22016">
    <property type="entry name" value="DUF6933"/>
    <property type="match status" value="1"/>
</dbReference>
<name>A0ABU3BQ57_9BACT</name>
<dbReference type="InterPro" id="IPR053864">
    <property type="entry name" value="DUF6933"/>
</dbReference>
<accession>A0ABU3BQ57</accession>
<proteinExistence type="predicted"/>
<evidence type="ECO:0000313" key="2">
    <source>
        <dbReference type="EMBL" id="MDT0631421.1"/>
    </source>
</evidence>
<keyword evidence="3" id="KW-1185">Reference proteome</keyword>
<protein>
    <recommendedName>
        <fullName evidence="1">DUF6933 domain-containing protein</fullName>
    </recommendedName>
</protein>
<comment type="caution">
    <text evidence="2">The sequence shown here is derived from an EMBL/GenBank/DDBJ whole genome shotgun (WGS) entry which is preliminary data.</text>
</comment>
<evidence type="ECO:0000313" key="3">
    <source>
        <dbReference type="Proteomes" id="UP001267426"/>
    </source>
</evidence>
<evidence type="ECO:0000259" key="1">
    <source>
        <dbReference type="Pfam" id="PF22016"/>
    </source>
</evidence>
<dbReference type="EMBL" id="JAVRHT010000012">
    <property type="protein sequence ID" value="MDT0631421.1"/>
    <property type="molecule type" value="Genomic_DNA"/>
</dbReference>
<dbReference type="Proteomes" id="UP001267426">
    <property type="component" value="Unassembled WGS sequence"/>
</dbReference>
<feature type="domain" description="DUF6933" evidence="1">
    <location>
        <begin position="5"/>
        <end position="134"/>
    </location>
</feature>
<organism evidence="2 3">
    <name type="scientific">Rubrivirga litoralis</name>
    <dbReference type="NCBI Taxonomy" id="3075598"/>
    <lineage>
        <taxon>Bacteria</taxon>
        <taxon>Pseudomonadati</taxon>
        <taxon>Rhodothermota</taxon>
        <taxon>Rhodothermia</taxon>
        <taxon>Rhodothermales</taxon>
        <taxon>Rubricoccaceae</taxon>
        <taxon>Rubrivirga</taxon>
    </lineage>
</organism>
<gene>
    <name evidence="2" type="ORF">RM540_06620</name>
</gene>